<dbReference type="AlphaFoldDB" id="A0A1I5P4X0"/>
<reference evidence="6 7" key="1">
    <citation type="submission" date="2016-10" db="EMBL/GenBank/DDBJ databases">
        <authorList>
            <person name="de Groot N.N."/>
        </authorList>
    </citation>
    <scope>NUCLEOTIDE SEQUENCE [LARGE SCALE GENOMIC DNA]</scope>
    <source>
        <strain evidence="7">E92,LMG 26720,CCM 7988</strain>
    </source>
</reference>
<dbReference type="EMBL" id="FOXH01000002">
    <property type="protein sequence ID" value="SFP28581.1"/>
    <property type="molecule type" value="Genomic_DNA"/>
</dbReference>
<dbReference type="GO" id="GO:0000155">
    <property type="term" value="F:phosphorelay sensor kinase activity"/>
    <property type="evidence" value="ECO:0007669"/>
    <property type="project" value="InterPro"/>
</dbReference>
<keyword evidence="4" id="KW-0472">Membrane</keyword>
<dbReference type="InterPro" id="IPR011712">
    <property type="entry name" value="Sig_transdc_His_kin_sub3_dim/P"/>
</dbReference>
<dbReference type="PROSITE" id="PS50109">
    <property type="entry name" value="HIS_KIN"/>
    <property type="match status" value="1"/>
</dbReference>
<dbReference type="InterPro" id="IPR036890">
    <property type="entry name" value="HATPase_C_sf"/>
</dbReference>
<dbReference type="InterPro" id="IPR005467">
    <property type="entry name" value="His_kinase_dom"/>
</dbReference>
<evidence type="ECO:0000313" key="7">
    <source>
        <dbReference type="Proteomes" id="UP000199306"/>
    </source>
</evidence>
<protein>
    <submittedName>
        <fullName evidence="6">Histidine kinase</fullName>
    </submittedName>
</protein>
<evidence type="ECO:0000256" key="1">
    <source>
        <dbReference type="ARBA" id="ARBA00022679"/>
    </source>
</evidence>
<feature type="transmembrane region" description="Helical" evidence="4">
    <location>
        <begin position="12"/>
        <end position="33"/>
    </location>
</feature>
<organism evidence="6 7">
    <name type="scientific">Pseudarcicella hirudinis</name>
    <dbReference type="NCBI Taxonomy" id="1079859"/>
    <lineage>
        <taxon>Bacteria</taxon>
        <taxon>Pseudomonadati</taxon>
        <taxon>Bacteroidota</taxon>
        <taxon>Cytophagia</taxon>
        <taxon>Cytophagales</taxon>
        <taxon>Flectobacillaceae</taxon>
        <taxon>Pseudarcicella</taxon>
    </lineage>
</organism>
<keyword evidence="1" id="KW-0808">Transferase</keyword>
<dbReference type="Pfam" id="PF07730">
    <property type="entry name" value="HisKA_3"/>
    <property type="match status" value="1"/>
</dbReference>
<dbReference type="PANTHER" id="PTHR24421">
    <property type="entry name" value="NITRATE/NITRITE SENSOR PROTEIN NARX-RELATED"/>
    <property type="match status" value="1"/>
</dbReference>
<dbReference type="InterPro" id="IPR050482">
    <property type="entry name" value="Sensor_HK_TwoCompSys"/>
</dbReference>
<proteinExistence type="predicted"/>
<sequence length="277" mass="31496">MKSDNVNELLITFLVATGVLLFLVTFIVIYSLIFQKKKTDFLREKQSLQTSYEQEILKSQLEMQHQTLQHVGRELHDNIGQLLSVARINLNVLEESVGDAEILNYILQTNEVVDQSINALRALSKSLDGNIVQDFGLEESISHELQRIRKTKKFETEITVNGNRYTLEREREIILFRIIQEILNNALKHSQAQHLNVHLEYSPENFSVTVSDDGIGFDISVIKNADLDQSGSGLRNISRRIELIGGNCELVSKIGKGTTINLHINRLIENKEQNSIS</sequence>
<dbReference type="SMART" id="SM00387">
    <property type="entry name" value="HATPase_c"/>
    <property type="match status" value="1"/>
</dbReference>
<name>A0A1I5P4X0_9BACT</name>
<keyword evidence="7" id="KW-1185">Reference proteome</keyword>
<accession>A0A1I5P4X0</accession>
<dbReference type="RefSeq" id="WP_092012758.1">
    <property type="nucleotide sequence ID" value="NZ_FOXH01000002.1"/>
</dbReference>
<dbReference type="CDD" id="cd16917">
    <property type="entry name" value="HATPase_UhpB-NarQ-NarX-like"/>
    <property type="match status" value="1"/>
</dbReference>
<keyword evidence="4" id="KW-1133">Transmembrane helix</keyword>
<keyword evidence="4" id="KW-0812">Transmembrane</keyword>
<evidence type="ECO:0000313" key="6">
    <source>
        <dbReference type="EMBL" id="SFP28581.1"/>
    </source>
</evidence>
<evidence type="ECO:0000256" key="3">
    <source>
        <dbReference type="ARBA" id="ARBA00023012"/>
    </source>
</evidence>
<feature type="domain" description="Histidine kinase" evidence="5">
    <location>
        <begin position="70"/>
        <end position="268"/>
    </location>
</feature>
<gene>
    <name evidence="6" type="ORF">SAMN04515674_102257</name>
</gene>
<evidence type="ECO:0000256" key="4">
    <source>
        <dbReference type="SAM" id="Phobius"/>
    </source>
</evidence>
<dbReference type="GO" id="GO:0016020">
    <property type="term" value="C:membrane"/>
    <property type="evidence" value="ECO:0007669"/>
    <property type="project" value="InterPro"/>
</dbReference>
<keyword evidence="2 6" id="KW-0418">Kinase</keyword>
<keyword evidence="3" id="KW-0902">Two-component regulatory system</keyword>
<evidence type="ECO:0000259" key="5">
    <source>
        <dbReference type="PROSITE" id="PS50109"/>
    </source>
</evidence>
<dbReference type="InterPro" id="IPR003594">
    <property type="entry name" value="HATPase_dom"/>
</dbReference>
<dbReference type="Gene3D" id="3.30.565.10">
    <property type="entry name" value="Histidine kinase-like ATPase, C-terminal domain"/>
    <property type="match status" value="1"/>
</dbReference>
<dbReference type="Pfam" id="PF02518">
    <property type="entry name" value="HATPase_c"/>
    <property type="match status" value="1"/>
</dbReference>
<dbReference type="STRING" id="1079859.SAMN04515674_102257"/>
<dbReference type="SUPFAM" id="SSF55874">
    <property type="entry name" value="ATPase domain of HSP90 chaperone/DNA topoisomerase II/histidine kinase"/>
    <property type="match status" value="1"/>
</dbReference>
<dbReference type="PANTHER" id="PTHR24421:SF59">
    <property type="entry name" value="OXYGEN SENSOR HISTIDINE KINASE NREB"/>
    <property type="match status" value="1"/>
</dbReference>
<dbReference type="OrthoDB" id="9760839at2"/>
<dbReference type="Proteomes" id="UP000199306">
    <property type="component" value="Unassembled WGS sequence"/>
</dbReference>
<evidence type="ECO:0000256" key="2">
    <source>
        <dbReference type="ARBA" id="ARBA00022777"/>
    </source>
</evidence>
<dbReference type="GO" id="GO:0046983">
    <property type="term" value="F:protein dimerization activity"/>
    <property type="evidence" value="ECO:0007669"/>
    <property type="project" value="InterPro"/>
</dbReference>